<dbReference type="GO" id="GO:0030687">
    <property type="term" value="C:preribosome, large subunit precursor"/>
    <property type="evidence" value="ECO:0007669"/>
    <property type="project" value="TreeGrafter"/>
</dbReference>
<dbReference type="InterPro" id="IPR040025">
    <property type="entry name" value="Znf622/Rei1/Reh1"/>
</dbReference>
<dbReference type="EMBL" id="JAHLUH010000011">
    <property type="protein sequence ID" value="KAG7725923.1"/>
    <property type="molecule type" value="Genomic_DNA"/>
</dbReference>
<dbReference type="Proteomes" id="UP000738402">
    <property type="component" value="Unassembled WGS sequence"/>
</dbReference>
<comment type="caution">
    <text evidence="3">The sequence shown here is derived from an EMBL/GenBank/DDBJ whole genome shotgun (WGS) entry which is preliminary data.</text>
</comment>
<evidence type="ECO:0000313" key="3">
    <source>
        <dbReference type="EMBL" id="KAG7725923.1"/>
    </source>
</evidence>
<name>A0AAN6D4S5_9ASCO</name>
<feature type="region of interest" description="Disordered" evidence="1">
    <location>
        <begin position="70"/>
        <end position="116"/>
    </location>
</feature>
<dbReference type="Pfam" id="PF12756">
    <property type="entry name" value="zf-C2H2_2"/>
    <property type="match status" value="1"/>
</dbReference>
<feature type="domain" description="ZN622/Rei1/Reh1 zinc finger C2H2-type" evidence="2">
    <location>
        <begin position="186"/>
        <end position="284"/>
    </location>
</feature>
<reference evidence="3" key="1">
    <citation type="journal article" date="2021" name="G3 (Bethesda)">
        <title>Genomic diversity, chromosomal rearrangements, and interspecies hybridization in the ogataea polymorpha species complex.</title>
        <authorList>
            <person name="Hanson S.J."/>
            <person name="Cinneide E.O."/>
            <person name="Salzberg L.I."/>
            <person name="Wolfe K.H."/>
            <person name="McGowan J."/>
            <person name="Fitzpatrick D.A."/>
            <person name="Matlin K."/>
        </authorList>
    </citation>
    <scope>NUCLEOTIDE SEQUENCE</scope>
    <source>
        <strain evidence="3">83-405-1</strain>
    </source>
</reference>
<organism evidence="3 4">
    <name type="scientific">Ogataea haglerorum</name>
    <dbReference type="NCBI Taxonomy" id="1937702"/>
    <lineage>
        <taxon>Eukaryota</taxon>
        <taxon>Fungi</taxon>
        <taxon>Dikarya</taxon>
        <taxon>Ascomycota</taxon>
        <taxon>Saccharomycotina</taxon>
        <taxon>Pichiomycetes</taxon>
        <taxon>Pichiales</taxon>
        <taxon>Pichiaceae</taxon>
        <taxon>Ogataea</taxon>
    </lineage>
</organism>
<feature type="compositionally biased region" description="Basic and acidic residues" evidence="1">
    <location>
        <begin position="99"/>
        <end position="112"/>
    </location>
</feature>
<evidence type="ECO:0000259" key="2">
    <source>
        <dbReference type="Pfam" id="PF12756"/>
    </source>
</evidence>
<protein>
    <recommendedName>
        <fullName evidence="2">ZN622/Rei1/Reh1 zinc finger C2H2-type domain-containing protein</fullName>
    </recommendedName>
</protein>
<proteinExistence type="predicted"/>
<dbReference type="PANTHER" id="PTHR13182:SF8">
    <property type="entry name" value="CYTOPLASMIC 60S SUBUNIT BIOGENESIS FACTOR ZNF622"/>
    <property type="match status" value="1"/>
</dbReference>
<accession>A0AAN6D4S5</accession>
<sequence>MSLAFNQPGNFTCNSCQIRLPTADVQRLHMKTEWHRYNLKRRVAGLAPVDSVIFQSKVALQQRQEAINGDQDEFGFHIHRRQRTGPRQSAKKEPKRRTRRDELADSSVDRRAQSPAASVVSRVSEFSLGSIHSEAQSEYTIDDLVSEPTVSDYDYFSPASGSETSDSEDDYTEEEHELEPVILTNCFYCSAENIDEEANVAHMFTAHGLFIPEQDYLADLSGLLQYLGDKAIIDRECLKCKFVGKNLVSIRQHIQSKGHCVIPYETRAERKEIERFYNFDESDYTTVKVLPNGIELPDGRILGSRSFARYYKQNFPRRDREVSDGERTMSLVIKDREFHAPSYHRPVIEAQREKISLRQLRKGNNLAHFRDPLN</sequence>
<dbReference type="InterPro" id="IPR041661">
    <property type="entry name" value="ZN622/Rei1/Reh1_Znf-C2H2"/>
</dbReference>
<feature type="region of interest" description="Disordered" evidence="1">
    <location>
        <begin position="155"/>
        <end position="175"/>
    </location>
</feature>
<evidence type="ECO:0000313" key="4">
    <source>
        <dbReference type="Proteomes" id="UP000738402"/>
    </source>
</evidence>
<dbReference type="AlphaFoldDB" id="A0AAN6D4S5"/>
<gene>
    <name evidence="3" type="ORF">KL933_003971</name>
</gene>
<feature type="compositionally biased region" description="Acidic residues" evidence="1">
    <location>
        <begin position="165"/>
        <end position="175"/>
    </location>
</feature>
<dbReference type="PANTHER" id="PTHR13182">
    <property type="entry name" value="ZINC FINGER PROTEIN 622"/>
    <property type="match status" value="1"/>
</dbReference>
<evidence type="ECO:0000256" key="1">
    <source>
        <dbReference type="SAM" id="MobiDB-lite"/>
    </source>
</evidence>
<dbReference type="GO" id="GO:0042273">
    <property type="term" value="P:ribosomal large subunit biogenesis"/>
    <property type="evidence" value="ECO:0007669"/>
    <property type="project" value="TreeGrafter"/>
</dbReference>